<feature type="domain" description="Glycosyltransferase RgtA/B/C/D-like" evidence="2">
    <location>
        <begin position="136"/>
        <end position="278"/>
    </location>
</feature>
<protein>
    <recommendedName>
        <fullName evidence="2">Glycosyltransferase RgtA/B/C/D-like domain-containing protein</fullName>
    </recommendedName>
</protein>
<reference evidence="4" key="1">
    <citation type="submission" date="2016-12" db="EMBL/GenBank/DDBJ databases">
        <title>Comparative genomics of four Isosphaeraceae planctomycetes: a common pool of plasmids and glycoside hydrolase genes.</title>
        <authorList>
            <person name="Ivanova A."/>
        </authorList>
    </citation>
    <scope>NUCLEOTIDE SEQUENCE [LARGE SCALE GENOMIC DNA]</scope>
    <source>
        <strain evidence="4">PX4</strain>
    </source>
</reference>
<feature type="transmembrane region" description="Helical" evidence="1">
    <location>
        <begin position="138"/>
        <end position="155"/>
    </location>
</feature>
<dbReference type="Pfam" id="PF13231">
    <property type="entry name" value="PMT_2"/>
    <property type="match status" value="1"/>
</dbReference>
<dbReference type="Proteomes" id="UP000186309">
    <property type="component" value="Chromosome"/>
</dbReference>
<dbReference type="RefSeq" id="WP_076343608.1">
    <property type="nucleotide sequence ID" value="NZ_CP019082.1"/>
</dbReference>
<keyword evidence="1" id="KW-0812">Transmembrane</keyword>
<feature type="transmembrane region" description="Helical" evidence="1">
    <location>
        <begin position="354"/>
        <end position="372"/>
    </location>
</feature>
<dbReference type="AlphaFoldDB" id="A0A1U7CKJ7"/>
<dbReference type="EMBL" id="CP019082">
    <property type="protein sequence ID" value="APW59428.1"/>
    <property type="molecule type" value="Genomic_DNA"/>
</dbReference>
<keyword evidence="1" id="KW-1133">Transmembrane helix</keyword>
<dbReference type="KEGG" id="pbor:BSF38_00851"/>
<feature type="transmembrane region" description="Helical" evidence="1">
    <location>
        <begin position="221"/>
        <end position="246"/>
    </location>
</feature>
<feature type="transmembrane region" description="Helical" evidence="1">
    <location>
        <begin position="324"/>
        <end position="347"/>
    </location>
</feature>
<name>A0A1U7CKJ7_9BACT</name>
<dbReference type="STRING" id="1387353.BSF38_00851"/>
<feature type="transmembrane region" description="Helical" evidence="1">
    <location>
        <begin position="183"/>
        <end position="201"/>
    </location>
</feature>
<keyword evidence="1" id="KW-0472">Membrane</keyword>
<feature type="transmembrane region" description="Helical" evidence="1">
    <location>
        <begin position="7"/>
        <end position="25"/>
    </location>
</feature>
<sequence>MLSANRASLLGGIGVAVMTLILMIATESRMAIVWDEGYTLGREGRVRDWLRALRDPKTFAATWRAASPLEDLVQQVGVGPPRPDQVDTRAKLLDSRVVEWFWPFAREEPHGHPPFYAIVGMAGDVLAPSWELLPRARLGPMIAFSLTAGALFAFMTRRRGLWAGAATAGAWIFQPRLFAHGHYALYDALLTCLWVGSILAFTKAVEPGDPPTTGPRWRWVVAFGLLGAAAAGTKLTGWFLCLPFLAWTAVSRNRRAGLALAVGGLVALVALVALIPPWWSNPIAGVDRFLRSNLSRGQTTEIPTAFLGQVYLTPQGSLPWYNTLVWTAFVTPVGFLALALAGTVWAVRSARSRPLWLLVVIHWAFLLALRALPHTPGHDAERQFLPAFGCLALVAGLGGAWAVEALGRWGKALVIAALTEGAVSLAIMMPVPLSYYSPLVGGLPGAARLGMEPTYYWDALFEDALNRLNTVVRPGETLLLPAYTSSFRYLRQSGKLRPDFLWPEAMRYASHVPEWYIIQNRVGFLTDLEREVIARAKSENVLASKWGVPLILIFRNQGLERK</sequence>
<feature type="transmembrane region" description="Helical" evidence="1">
    <location>
        <begin position="412"/>
        <end position="433"/>
    </location>
</feature>
<evidence type="ECO:0000259" key="2">
    <source>
        <dbReference type="Pfam" id="PF13231"/>
    </source>
</evidence>
<evidence type="ECO:0000256" key="1">
    <source>
        <dbReference type="SAM" id="Phobius"/>
    </source>
</evidence>
<evidence type="ECO:0000313" key="3">
    <source>
        <dbReference type="EMBL" id="APW59428.1"/>
    </source>
</evidence>
<feature type="transmembrane region" description="Helical" evidence="1">
    <location>
        <begin position="384"/>
        <end position="403"/>
    </location>
</feature>
<dbReference type="InterPro" id="IPR038731">
    <property type="entry name" value="RgtA/B/C-like"/>
</dbReference>
<proteinExistence type="predicted"/>
<feature type="transmembrane region" description="Helical" evidence="1">
    <location>
        <begin position="258"/>
        <end position="279"/>
    </location>
</feature>
<evidence type="ECO:0000313" key="4">
    <source>
        <dbReference type="Proteomes" id="UP000186309"/>
    </source>
</evidence>
<organism evidence="3 4">
    <name type="scientific">Paludisphaera borealis</name>
    <dbReference type="NCBI Taxonomy" id="1387353"/>
    <lineage>
        <taxon>Bacteria</taxon>
        <taxon>Pseudomonadati</taxon>
        <taxon>Planctomycetota</taxon>
        <taxon>Planctomycetia</taxon>
        <taxon>Isosphaerales</taxon>
        <taxon>Isosphaeraceae</taxon>
        <taxon>Paludisphaera</taxon>
    </lineage>
</organism>
<keyword evidence="4" id="KW-1185">Reference proteome</keyword>
<accession>A0A1U7CKJ7</accession>
<dbReference type="OrthoDB" id="244175at2"/>
<gene>
    <name evidence="3" type="ORF">BSF38_00851</name>
</gene>